<dbReference type="RefSeq" id="WP_167672665.1">
    <property type="nucleotide sequence ID" value="NZ_JAATJS010000003.1"/>
</dbReference>
<dbReference type="Pfam" id="PF17765">
    <property type="entry name" value="MLTR_LBD"/>
    <property type="match status" value="1"/>
</dbReference>
<dbReference type="PROSITE" id="PS50943">
    <property type="entry name" value="HTH_CROC1"/>
    <property type="match status" value="1"/>
</dbReference>
<evidence type="ECO:0000313" key="3">
    <source>
        <dbReference type="Proteomes" id="UP000707352"/>
    </source>
</evidence>
<dbReference type="CDD" id="cd00093">
    <property type="entry name" value="HTH_XRE"/>
    <property type="match status" value="1"/>
</dbReference>
<dbReference type="PANTHER" id="PTHR35010:SF4">
    <property type="entry name" value="BLL5781 PROTEIN"/>
    <property type="match status" value="1"/>
</dbReference>
<dbReference type="Proteomes" id="UP000707352">
    <property type="component" value="Unassembled WGS sequence"/>
</dbReference>
<comment type="caution">
    <text evidence="2">The sequence shown here is derived from an EMBL/GenBank/DDBJ whole genome shotgun (WGS) entry which is preliminary data.</text>
</comment>
<dbReference type="Gene3D" id="1.10.260.40">
    <property type="entry name" value="lambda repressor-like DNA-binding domains"/>
    <property type="match status" value="1"/>
</dbReference>
<dbReference type="InterPro" id="IPR010982">
    <property type="entry name" value="Lambda_DNA-bd_dom_sf"/>
</dbReference>
<protein>
    <submittedName>
        <fullName evidence="2">Helix-turn-helix transcriptional regulator</fullName>
    </submittedName>
</protein>
<dbReference type="Pfam" id="PF01381">
    <property type="entry name" value="HTH_3"/>
    <property type="match status" value="1"/>
</dbReference>
<evidence type="ECO:0000259" key="1">
    <source>
        <dbReference type="PROSITE" id="PS50943"/>
    </source>
</evidence>
<organism evidence="2 3">
    <name type="scientific">Microvirga terricola</name>
    <dbReference type="NCBI Taxonomy" id="2719797"/>
    <lineage>
        <taxon>Bacteria</taxon>
        <taxon>Pseudomonadati</taxon>
        <taxon>Pseudomonadota</taxon>
        <taxon>Alphaproteobacteria</taxon>
        <taxon>Hyphomicrobiales</taxon>
        <taxon>Methylobacteriaceae</taxon>
        <taxon>Microvirga</taxon>
    </lineage>
</organism>
<gene>
    <name evidence="2" type="ORF">HB375_08995</name>
</gene>
<reference evidence="2 3" key="1">
    <citation type="submission" date="2020-03" db="EMBL/GenBank/DDBJ databases">
        <title>The genome sequence of Microvirga sp. c23x22.</title>
        <authorList>
            <person name="Zhang X."/>
        </authorList>
    </citation>
    <scope>NUCLEOTIDE SEQUENCE [LARGE SCALE GENOMIC DNA]</scope>
    <source>
        <strain evidence="3">c23x22</strain>
    </source>
</reference>
<accession>A0ABX0VA73</accession>
<dbReference type="EMBL" id="JAATJS010000003">
    <property type="protein sequence ID" value="NIX76749.1"/>
    <property type="molecule type" value="Genomic_DNA"/>
</dbReference>
<dbReference type="PANTHER" id="PTHR35010">
    <property type="entry name" value="BLL4672 PROTEIN-RELATED"/>
    <property type="match status" value="1"/>
</dbReference>
<dbReference type="InterPro" id="IPR041413">
    <property type="entry name" value="MLTR_LBD"/>
</dbReference>
<dbReference type="SUPFAM" id="SSF47413">
    <property type="entry name" value="lambda repressor-like DNA-binding domains"/>
    <property type="match status" value="1"/>
</dbReference>
<dbReference type="SMART" id="SM00530">
    <property type="entry name" value="HTH_XRE"/>
    <property type="match status" value="1"/>
</dbReference>
<keyword evidence="3" id="KW-1185">Reference proteome</keyword>
<sequence>MTNTTKSVGDYLREWRQRRRMSQLDLACEADISTKHLSFLETGRSQPSREMVLLLAERLEIPLRERNMLLVAAGYAPVFSQRSLDDPALQSARQAVDLVLKGHEPYPALAVDRHWSLIAANDALNALIGDVDPALLKPPVNVLRLSMHPAGMARRVVNFSEWRQHLIARLRHQVDVTADAALEDLIREISAYPTPDRATRGPAVKPDPAAVIVPLQLMIEEGVLTFISTTTVFGTPIDVTLSELAIETFLPADPETAATLARMAERRRS</sequence>
<evidence type="ECO:0000313" key="2">
    <source>
        <dbReference type="EMBL" id="NIX76749.1"/>
    </source>
</evidence>
<dbReference type="InterPro" id="IPR001387">
    <property type="entry name" value="Cro/C1-type_HTH"/>
</dbReference>
<proteinExistence type="predicted"/>
<name>A0ABX0VA73_9HYPH</name>
<feature type="domain" description="HTH cro/C1-type" evidence="1">
    <location>
        <begin position="12"/>
        <end position="66"/>
    </location>
</feature>
<dbReference type="Gene3D" id="3.30.450.180">
    <property type="match status" value="1"/>
</dbReference>